<proteinExistence type="predicted"/>
<gene>
    <name evidence="1" type="ORF">HMPREF9064_0832</name>
</gene>
<dbReference type="EMBL" id="AEPS01000003">
    <property type="protein sequence ID" value="EFU68169.1"/>
    <property type="molecule type" value="Genomic_DNA"/>
</dbReference>
<protein>
    <submittedName>
        <fullName evidence="1">Uncharacterized protein</fullName>
    </submittedName>
</protein>
<sequence length="161" mass="19252">MMETMTHTPLNVDLKKMDYETFKTFMRELAQMYSNVKDDDYLLFYHNLRDLAKEVSTLPRNPLIFYGAYEIANNQAVVAIFEMQFTDEVFETEDGKPYQMLSIISSFAEDKIYLRCPTKIREHLTQPEYITLCEQAYPTIMEQMLLEEQREKLFRRKPKSE</sequence>
<name>E6KXD8_9PAST</name>
<keyword evidence="2" id="KW-1185">Reference proteome</keyword>
<dbReference type="HOGENOM" id="CLU_133173_0_0_6"/>
<accession>E6KXD8</accession>
<comment type="caution">
    <text evidence="1">The sequence shown here is derived from an EMBL/GenBank/DDBJ whole genome shotgun (WGS) entry which is preliminary data.</text>
</comment>
<evidence type="ECO:0000313" key="1">
    <source>
        <dbReference type="EMBL" id="EFU68169.1"/>
    </source>
</evidence>
<evidence type="ECO:0000313" key="2">
    <source>
        <dbReference type="Proteomes" id="UP000032871"/>
    </source>
</evidence>
<dbReference type="AlphaFoldDB" id="E6KXD8"/>
<organism evidence="1 2">
    <name type="scientific">Aggregatibacter segnis ATCC 33393</name>
    <dbReference type="NCBI Taxonomy" id="888057"/>
    <lineage>
        <taxon>Bacteria</taxon>
        <taxon>Pseudomonadati</taxon>
        <taxon>Pseudomonadota</taxon>
        <taxon>Gammaproteobacteria</taxon>
        <taxon>Pasteurellales</taxon>
        <taxon>Pasteurellaceae</taxon>
        <taxon>Aggregatibacter</taxon>
    </lineage>
</organism>
<dbReference type="Proteomes" id="UP000032871">
    <property type="component" value="Unassembled WGS sequence"/>
</dbReference>
<reference evidence="1 2" key="1">
    <citation type="submission" date="2010-12" db="EMBL/GenBank/DDBJ databases">
        <authorList>
            <person name="Muzny D."/>
            <person name="Qin X."/>
            <person name="Deng J."/>
            <person name="Jiang H."/>
            <person name="Liu Y."/>
            <person name="Qu J."/>
            <person name="Song X.-Z."/>
            <person name="Zhang L."/>
            <person name="Thornton R."/>
            <person name="Coyle M."/>
            <person name="Francisco L."/>
            <person name="Jackson L."/>
            <person name="Javaid M."/>
            <person name="Korchina V."/>
            <person name="Kovar C."/>
            <person name="Mata R."/>
            <person name="Mathew T."/>
            <person name="Ngo R."/>
            <person name="Nguyen L."/>
            <person name="Nguyen N."/>
            <person name="Okwuonu G."/>
            <person name="Ongeri F."/>
            <person name="Pham C."/>
            <person name="Simmons D."/>
            <person name="Wilczek-Boney K."/>
            <person name="Hale W."/>
            <person name="Jakkamsetti A."/>
            <person name="Pham P."/>
            <person name="Ruth R."/>
            <person name="San Lucas F."/>
            <person name="Warren J."/>
            <person name="Zhang J."/>
            <person name="Zhao Z."/>
            <person name="Zhou C."/>
            <person name="Zhu D."/>
            <person name="Lee S."/>
            <person name="Bess C."/>
            <person name="Blankenburg K."/>
            <person name="Forbes L."/>
            <person name="Fu Q."/>
            <person name="Gubbala S."/>
            <person name="Hirani K."/>
            <person name="Jayaseelan J.C."/>
            <person name="Lara F."/>
            <person name="Munidasa M."/>
            <person name="Palculict T."/>
            <person name="Patil S."/>
            <person name="Pu L.-L."/>
            <person name="Saada N."/>
            <person name="Tang L."/>
            <person name="Weissenberger G."/>
            <person name="Zhu Y."/>
            <person name="Hemphill L."/>
            <person name="Shang Y."/>
            <person name="Youmans B."/>
            <person name="Ayvaz T."/>
            <person name="Ross M."/>
            <person name="Santibanez J."/>
            <person name="Aqrawi P."/>
            <person name="Gross S."/>
            <person name="Joshi V."/>
            <person name="Fowler G."/>
            <person name="Nazareth L."/>
            <person name="Reid J."/>
            <person name="Worley K."/>
            <person name="Petrosino J."/>
            <person name="Highlander S."/>
            <person name="Gibbs R."/>
        </authorList>
    </citation>
    <scope>NUCLEOTIDE SEQUENCE [LARGE SCALE GENOMIC DNA]</scope>
    <source>
        <strain evidence="1 2">ATCC 33393</strain>
    </source>
</reference>